<evidence type="ECO:0000313" key="6">
    <source>
        <dbReference type="Proteomes" id="UP000031937"/>
    </source>
</evidence>
<dbReference type="PROSITE" id="PS50102">
    <property type="entry name" value="RRM"/>
    <property type="match status" value="1"/>
</dbReference>
<dbReference type="PANTHER" id="PTHR48027">
    <property type="entry name" value="HETEROGENEOUS NUCLEAR RIBONUCLEOPROTEIN 87F-RELATED"/>
    <property type="match status" value="1"/>
</dbReference>
<dbReference type="Proteomes" id="UP000031937">
    <property type="component" value="Unassembled WGS sequence"/>
</dbReference>
<evidence type="ECO:0000313" key="4">
    <source>
        <dbReference type="EMBL" id="KIO44692.1"/>
    </source>
</evidence>
<dbReference type="RefSeq" id="WP_041502706.1">
    <property type="nucleotide sequence ID" value="NZ_JPIT01000015.1"/>
</dbReference>
<dbReference type="InterPro" id="IPR000504">
    <property type="entry name" value="RRM_dom"/>
</dbReference>
<keyword evidence="1" id="KW-0694">RNA-binding</keyword>
<reference evidence="4 7" key="1">
    <citation type="submission" date="2014-07" db="EMBL/GenBank/DDBJ databases">
        <title>Porphyromonadaceae bacterium OUH 308042 = ATCC BAA-2681 = DSM 28342 draft genome.</title>
        <authorList>
            <person name="Sydenham T.V."/>
            <person name="Hasman H."/>
            <person name="Justensen U.S."/>
        </authorList>
    </citation>
    <scope>NUCLEOTIDE SEQUENCE [LARGE SCALE GENOMIC DNA]</scope>
    <source>
        <strain evidence="4 7">OUH 308042</strain>
    </source>
</reference>
<name>A0A0C3NEX3_9PORP</name>
<dbReference type="InterPro" id="IPR052462">
    <property type="entry name" value="SLIRP/GR-RBP-like"/>
</dbReference>
<dbReference type="EMBL" id="JPIU01000038">
    <property type="protein sequence ID" value="KIO44692.1"/>
    <property type="molecule type" value="Genomic_DNA"/>
</dbReference>
<dbReference type="InterPro" id="IPR035979">
    <property type="entry name" value="RBD_domain_sf"/>
</dbReference>
<dbReference type="InterPro" id="IPR048289">
    <property type="entry name" value="RRM2_NsCP33-like"/>
</dbReference>
<dbReference type="SUPFAM" id="SSF54928">
    <property type="entry name" value="RNA-binding domain, RBD"/>
    <property type="match status" value="1"/>
</dbReference>
<evidence type="ECO:0000259" key="3">
    <source>
        <dbReference type="PROSITE" id="PS50102"/>
    </source>
</evidence>
<accession>A0A0C3NEX3</accession>
<keyword evidence="7" id="KW-1185">Reference proteome</keyword>
<dbReference type="Proteomes" id="UP000031980">
    <property type="component" value="Unassembled WGS sequence"/>
</dbReference>
<gene>
    <name evidence="4" type="ORF">BA92_06545</name>
    <name evidence="5" type="ORF">IE90_04640</name>
</gene>
<organism evidence="4 7">
    <name type="scientific">Sanguibacteroides justesenii</name>
    <dbReference type="NCBI Taxonomy" id="1547597"/>
    <lineage>
        <taxon>Bacteria</taxon>
        <taxon>Pseudomonadati</taxon>
        <taxon>Bacteroidota</taxon>
        <taxon>Bacteroidia</taxon>
        <taxon>Bacteroidales</taxon>
        <taxon>Porphyromonadaceae</taxon>
        <taxon>Sanguibacteroides</taxon>
    </lineage>
</organism>
<dbReference type="GO" id="GO:0003723">
    <property type="term" value="F:RNA binding"/>
    <property type="evidence" value="ECO:0007669"/>
    <property type="project" value="UniProtKB-KW"/>
</dbReference>
<dbReference type="InterPro" id="IPR012677">
    <property type="entry name" value="Nucleotide-bd_a/b_plait_sf"/>
</dbReference>
<dbReference type="OrthoDB" id="9798855at2"/>
<dbReference type="SMART" id="SM00360">
    <property type="entry name" value="RRM"/>
    <property type="match status" value="1"/>
</dbReference>
<dbReference type="Gene3D" id="3.30.70.330">
    <property type="match status" value="1"/>
</dbReference>
<dbReference type="Pfam" id="PF00076">
    <property type="entry name" value="RRM_1"/>
    <property type="match status" value="1"/>
</dbReference>
<protein>
    <submittedName>
        <fullName evidence="4">RNA-binding protein</fullName>
    </submittedName>
</protein>
<evidence type="ECO:0000313" key="7">
    <source>
        <dbReference type="Proteomes" id="UP000031980"/>
    </source>
</evidence>
<dbReference type="FunFam" id="3.30.70.330:FF:000381">
    <property type="entry name" value="RNA-binding proteins (RRM domain)"/>
    <property type="match status" value="1"/>
</dbReference>
<comment type="caution">
    <text evidence="4">The sequence shown here is derived from an EMBL/GenBank/DDBJ whole genome shotgun (WGS) entry which is preliminary data.</text>
</comment>
<dbReference type="CDD" id="cd21608">
    <property type="entry name" value="RRM2_NsCP33_like"/>
    <property type="match status" value="1"/>
</dbReference>
<dbReference type="EMBL" id="JPIT01000015">
    <property type="protein sequence ID" value="KIO46421.1"/>
    <property type="molecule type" value="Genomic_DNA"/>
</dbReference>
<dbReference type="AlphaFoldDB" id="A0A0C3NEX3"/>
<evidence type="ECO:0000313" key="5">
    <source>
        <dbReference type="EMBL" id="KIO46421.1"/>
    </source>
</evidence>
<reference evidence="5 6" key="2">
    <citation type="submission" date="2014-07" db="EMBL/GenBank/DDBJ databases">
        <title>Porphyromonadaceae bacterium OUH 334697 = ATCC BAA-2682 = DSM 28341 draft genome.</title>
        <authorList>
            <person name="Sydenham T.V."/>
            <person name="Hasman H."/>
            <person name="Justesen U.S."/>
        </authorList>
    </citation>
    <scope>NUCLEOTIDE SEQUENCE [LARGE SCALE GENOMIC DNA]</scope>
    <source>
        <strain evidence="5 6">OUH 334697</strain>
    </source>
</reference>
<evidence type="ECO:0000256" key="1">
    <source>
        <dbReference type="ARBA" id="ARBA00022884"/>
    </source>
</evidence>
<feature type="compositionally biased region" description="Low complexity" evidence="2">
    <location>
        <begin position="91"/>
        <end position="103"/>
    </location>
</feature>
<feature type="domain" description="RRM" evidence="3">
    <location>
        <begin position="1"/>
        <end position="79"/>
    </location>
</feature>
<evidence type="ECO:0000256" key="2">
    <source>
        <dbReference type="SAM" id="MobiDB-lite"/>
    </source>
</evidence>
<sequence length="103" mass="11321">MNIYISNLSYGINDTDLNQLFAEYGGISSAKVIMDRETGRSRGFGFVEMNDDAEGQKAIDALNQAEYDGKVINVAVAKPRVERGNNGGGYNSNRGGYNSNRRY</sequence>
<feature type="region of interest" description="Disordered" evidence="2">
    <location>
        <begin position="81"/>
        <end position="103"/>
    </location>
</feature>
<proteinExistence type="predicted"/>